<feature type="compositionally biased region" description="Basic residues" evidence="4">
    <location>
        <begin position="528"/>
        <end position="545"/>
    </location>
</feature>
<name>A0A1I7XTC8_HETBA</name>
<feature type="compositionally biased region" description="Basic residues" evidence="4">
    <location>
        <begin position="490"/>
        <end position="500"/>
    </location>
</feature>
<accession>A0A1I7XTC8</accession>
<feature type="region of interest" description="Disordered" evidence="4">
    <location>
        <begin position="490"/>
        <end position="690"/>
    </location>
</feature>
<keyword evidence="2 3" id="KW-0802">TPR repeat</keyword>
<evidence type="ECO:0000256" key="2">
    <source>
        <dbReference type="ARBA" id="ARBA00022803"/>
    </source>
</evidence>
<evidence type="ECO:0000256" key="4">
    <source>
        <dbReference type="SAM" id="MobiDB-lite"/>
    </source>
</evidence>
<feature type="repeat" description="TPR" evidence="3">
    <location>
        <begin position="67"/>
        <end position="100"/>
    </location>
</feature>
<keyword evidence="5" id="KW-1185">Reference proteome</keyword>
<evidence type="ECO:0000256" key="1">
    <source>
        <dbReference type="ARBA" id="ARBA00022737"/>
    </source>
</evidence>
<dbReference type="GO" id="GO:0000993">
    <property type="term" value="F:RNA polymerase II complex binding"/>
    <property type="evidence" value="ECO:0007669"/>
    <property type="project" value="TreeGrafter"/>
</dbReference>
<organism evidence="5 6">
    <name type="scientific">Heterorhabditis bacteriophora</name>
    <name type="common">Entomopathogenic nematode worm</name>
    <dbReference type="NCBI Taxonomy" id="37862"/>
    <lineage>
        <taxon>Eukaryota</taxon>
        <taxon>Metazoa</taxon>
        <taxon>Ecdysozoa</taxon>
        <taxon>Nematoda</taxon>
        <taxon>Chromadorea</taxon>
        <taxon>Rhabditida</taxon>
        <taxon>Rhabditina</taxon>
        <taxon>Rhabditomorpha</taxon>
        <taxon>Strongyloidea</taxon>
        <taxon>Heterorhabditidae</taxon>
        <taxon>Heterorhabditis</taxon>
    </lineage>
</organism>
<feature type="compositionally biased region" description="Acidic residues" evidence="4">
    <location>
        <begin position="639"/>
        <end position="648"/>
    </location>
</feature>
<dbReference type="InterPro" id="IPR031101">
    <property type="entry name" value="Ctr9"/>
</dbReference>
<sequence length="690" mass="78992">MKEKFDMDRRQKARETFTKLLEIWSDDIEVLIDLAQLVESTDSTKSLSLYERACELLRERENIEAPPEMVNNMGSLYMQLGNYERARECYEEAEAKLQDDIDNGVSEGASMLVTIRYNLARCLEHLCLFDSAETMYQSILRQKENYIDCYMRLGCLARDRGQIYESSVWFKEAMSVNQANCDAWTLIGNLHMAKHEWGPAQKKFEHILKMSKDDVYSLVALGNVWLETLFSPSRNRENDSKNMERALAMFSRAIRIQPKNMWAANGVGCILAFKQQWQEARDLFAQVREATADFFDVWVNIAHVYMETRQYVPAIQMYSNAMKKFNREHDSIMLMYLARAFYRAGKMQESRETLEKATVEAPDNVQVKFNHAFIMKTMALSVLKDVKATTEQVNGAMEDLKTAERILSYISRNRDDTLAGARLVSRTLAGEEARECGDLLKQAQTYLARARQQDEEEQRLRAKQDEVYRLLIYYLGKTISFTENWWRKKKSRGNVGRKKKGADGDEFVNDSSDMGDWQGEGDGEGGEKRRKDKASRKASRKRREKRIGGDGSGSDEETAKAERRRKKKEAADGWRVTEKNGFNLVKSRAFLSSDDDSSDGAPPPQPEDIEDSPRPPRITDSESDEDSEPKPRKKKPVMDSDDSGDESGSDAGSGSDDDAPARRHLQMDSDQSEESSPRKKKQIKSDSDSD</sequence>
<dbReference type="AlphaFoldDB" id="A0A1I7XTC8"/>
<keyword evidence="1" id="KW-0677">Repeat</keyword>
<dbReference type="InterPro" id="IPR019734">
    <property type="entry name" value="TPR_rpt"/>
</dbReference>
<dbReference type="Gene3D" id="1.25.40.10">
    <property type="entry name" value="Tetratricopeptide repeat domain"/>
    <property type="match status" value="2"/>
</dbReference>
<dbReference type="InterPro" id="IPR011990">
    <property type="entry name" value="TPR-like_helical_dom_sf"/>
</dbReference>
<dbReference type="WBParaSite" id="Hba_20781">
    <property type="protein sequence ID" value="Hba_20781"/>
    <property type="gene ID" value="Hba_20781"/>
</dbReference>
<dbReference type="PANTHER" id="PTHR14027">
    <property type="entry name" value="RNA POLYMERASE-ASSOCIATED PROTEIN CTR9"/>
    <property type="match status" value="1"/>
</dbReference>
<dbReference type="GO" id="GO:0006355">
    <property type="term" value="P:regulation of DNA-templated transcription"/>
    <property type="evidence" value="ECO:0007669"/>
    <property type="project" value="InterPro"/>
</dbReference>
<dbReference type="PANTHER" id="PTHR14027:SF2">
    <property type="entry name" value="RNA POLYMERASE-ASSOCIATED PROTEIN CTR9 HOMOLOG"/>
    <property type="match status" value="1"/>
</dbReference>
<dbReference type="InterPro" id="IPR013105">
    <property type="entry name" value="TPR_2"/>
</dbReference>
<dbReference type="Pfam" id="PF13432">
    <property type="entry name" value="TPR_16"/>
    <property type="match status" value="1"/>
</dbReference>
<feature type="compositionally biased region" description="Basic and acidic residues" evidence="4">
    <location>
        <begin position="569"/>
        <end position="578"/>
    </location>
</feature>
<dbReference type="GO" id="GO:0016593">
    <property type="term" value="C:Cdc73/Paf1 complex"/>
    <property type="evidence" value="ECO:0007669"/>
    <property type="project" value="TreeGrafter"/>
</dbReference>
<evidence type="ECO:0000256" key="3">
    <source>
        <dbReference type="PROSITE-ProRule" id="PRU00339"/>
    </source>
</evidence>
<evidence type="ECO:0000313" key="5">
    <source>
        <dbReference type="Proteomes" id="UP000095283"/>
    </source>
</evidence>
<dbReference type="Proteomes" id="UP000095283">
    <property type="component" value="Unplaced"/>
</dbReference>
<feature type="compositionally biased region" description="Basic and acidic residues" evidence="4">
    <location>
        <begin position="611"/>
        <end position="620"/>
    </location>
</feature>
<dbReference type="PROSITE" id="PS50005">
    <property type="entry name" value="TPR"/>
    <property type="match status" value="1"/>
</dbReference>
<protein>
    <submittedName>
        <fullName evidence="6">TPR_REGION domain-containing protein</fullName>
    </submittedName>
</protein>
<dbReference type="GO" id="GO:0006368">
    <property type="term" value="P:transcription elongation by RNA polymerase II"/>
    <property type="evidence" value="ECO:0007669"/>
    <property type="project" value="TreeGrafter"/>
</dbReference>
<evidence type="ECO:0000313" key="6">
    <source>
        <dbReference type="WBParaSite" id="Hba_20781"/>
    </source>
</evidence>
<dbReference type="FunFam" id="1.25.40.10:FF:000322">
    <property type="entry name" value="RNA polymerase-associated protein CTR9 homolog"/>
    <property type="match status" value="1"/>
</dbReference>
<reference evidence="6" key="1">
    <citation type="submission" date="2016-11" db="UniProtKB">
        <authorList>
            <consortium name="WormBaseParasite"/>
        </authorList>
    </citation>
    <scope>IDENTIFICATION</scope>
</reference>
<proteinExistence type="predicted"/>
<dbReference type="SMART" id="SM00028">
    <property type="entry name" value="TPR"/>
    <property type="match status" value="7"/>
</dbReference>
<dbReference type="SUPFAM" id="SSF48452">
    <property type="entry name" value="TPR-like"/>
    <property type="match status" value="3"/>
</dbReference>
<dbReference type="Pfam" id="PF07719">
    <property type="entry name" value="TPR_2"/>
    <property type="match status" value="1"/>
</dbReference>